<dbReference type="AlphaFoldDB" id="A0AAX4P427"/>
<dbReference type="Pfam" id="PF07228">
    <property type="entry name" value="SpoIIE"/>
    <property type="match status" value="1"/>
</dbReference>
<feature type="domain" description="PPM-type phosphatase" evidence="5">
    <location>
        <begin position="306"/>
        <end position="559"/>
    </location>
</feature>
<dbReference type="SMART" id="SM00308">
    <property type="entry name" value="LH2"/>
    <property type="match status" value="1"/>
</dbReference>
<dbReference type="PROSITE" id="PS51746">
    <property type="entry name" value="PPM_2"/>
    <property type="match status" value="1"/>
</dbReference>
<dbReference type="InterPro" id="IPR001024">
    <property type="entry name" value="PLAT/LH2_dom"/>
</dbReference>
<gene>
    <name evidence="6" type="ORF">HKI87_03g21660</name>
</gene>
<comment type="catalytic activity">
    <reaction evidence="2">
        <text>O-phospho-L-seryl-[protein] + H2O = L-seryl-[protein] + phosphate</text>
        <dbReference type="Rhea" id="RHEA:20629"/>
        <dbReference type="Rhea" id="RHEA-COMP:9863"/>
        <dbReference type="Rhea" id="RHEA-COMP:11604"/>
        <dbReference type="ChEBI" id="CHEBI:15377"/>
        <dbReference type="ChEBI" id="CHEBI:29999"/>
        <dbReference type="ChEBI" id="CHEBI:43474"/>
        <dbReference type="ChEBI" id="CHEBI:83421"/>
        <dbReference type="EC" id="3.1.3.16"/>
    </reaction>
</comment>
<dbReference type="EMBL" id="CP151503">
    <property type="protein sequence ID" value="WZN60632.1"/>
    <property type="molecule type" value="Genomic_DNA"/>
</dbReference>
<dbReference type="InterPro" id="IPR036457">
    <property type="entry name" value="PPM-type-like_dom_sf"/>
</dbReference>
<dbReference type="PANTHER" id="PTHR12320">
    <property type="entry name" value="PROTEIN PHOSPHATASE 2C"/>
    <property type="match status" value="1"/>
</dbReference>
<feature type="region of interest" description="Disordered" evidence="3">
    <location>
        <begin position="81"/>
        <end position="112"/>
    </location>
</feature>
<organism evidence="6 7">
    <name type="scientific">Chloropicon roscoffensis</name>
    <dbReference type="NCBI Taxonomy" id="1461544"/>
    <lineage>
        <taxon>Eukaryota</taxon>
        <taxon>Viridiplantae</taxon>
        <taxon>Chlorophyta</taxon>
        <taxon>Chloropicophyceae</taxon>
        <taxon>Chloropicales</taxon>
        <taxon>Chloropicaceae</taxon>
        <taxon>Chloropicon</taxon>
    </lineage>
</organism>
<dbReference type="Pfam" id="PF01477">
    <property type="entry name" value="PLAT"/>
    <property type="match status" value="1"/>
</dbReference>
<evidence type="ECO:0000256" key="1">
    <source>
        <dbReference type="PROSITE-ProRule" id="PRU00152"/>
    </source>
</evidence>
<dbReference type="GO" id="GO:0046872">
    <property type="term" value="F:metal ion binding"/>
    <property type="evidence" value="ECO:0007669"/>
    <property type="project" value="UniProtKB-UniRule"/>
</dbReference>
<keyword evidence="7" id="KW-1185">Reference proteome</keyword>
<keyword evidence="2" id="KW-0479">Metal-binding</keyword>
<dbReference type="PROSITE" id="PS50095">
    <property type="entry name" value="PLAT"/>
    <property type="match status" value="1"/>
</dbReference>
<dbReference type="Gene3D" id="2.60.60.20">
    <property type="entry name" value="PLAT/LH2 domain"/>
    <property type="match status" value="1"/>
</dbReference>
<keyword evidence="2" id="KW-0904">Protein phosphatase</keyword>
<evidence type="ECO:0000256" key="3">
    <source>
        <dbReference type="SAM" id="MobiDB-lite"/>
    </source>
</evidence>
<dbReference type="Proteomes" id="UP001472866">
    <property type="component" value="Chromosome 03"/>
</dbReference>
<dbReference type="SUPFAM" id="SSF49723">
    <property type="entry name" value="Lipase/lipooxygenase domain (PLAT/LH2 domain)"/>
    <property type="match status" value="1"/>
</dbReference>
<dbReference type="PANTHER" id="PTHR12320:SF1">
    <property type="entry name" value="PROTEIN PHOSPHATASE PTC7 HOMOLOG"/>
    <property type="match status" value="1"/>
</dbReference>
<dbReference type="GO" id="GO:0004722">
    <property type="term" value="F:protein serine/threonine phosphatase activity"/>
    <property type="evidence" value="ECO:0007669"/>
    <property type="project" value="UniProtKB-EC"/>
</dbReference>
<evidence type="ECO:0000259" key="5">
    <source>
        <dbReference type="PROSITE" id="PS51746"/>
    </source>
</evidence>
<keyword evidence="2" id="KW-0464">Manganese</keyword>
<dbReference type="SUPFAM" id="SSF81606">
    <property type="entry name" value="PP2C-like"/>
    <property type="match status" value="1"/>
</dbReference>
<name>A0AAX4P427_9CHLO</name>
<protein>
    <recommendedName>
        <fullName evidence="2">Protein phosphatase</fullName>
        <ecNumber evidence="2">3.1.3.16</ecNumber>
    </recommendedName>
</protein>
<sequence>MASLLSGGSRALTRRCSFGSLATSSWGASWTARDASTTTTESEEASSPRPSSVQAELDRAQRRRFHFNAFYTAKSTAGARAARAQEVPAYDDDEDDRDGGGAVEGAAGSDASIDTSMETVVAGVSHSFEDRYEYRVEVHTGELRGAGTTSNVYINLVGNLHQTGRCLLRSPDEEGEDEVEEFKTGSNKTFNLLAPNLLGRISGIELSLDATEGAGEGEGEKPGASGGGGWYVEKLIVYSPTGKRLEFPCKCWFGRSDCGAWGPQRRKLIPFVQPLTERLTSFGKILPKQLSIDTGAFVAPHPDKVRKGVKAKSFKEYGHAGEDAYFKCYSKTGLVFGMGVADGVYMWSEQGIDAGEFSKALMSHAREEVAGSSSAASVTDIIKKAADNVKQDSLRGSSTLCCCLVDMVRGTAQIANLGDSGVVILGSGGVKFKTPQQEHSFGYPFQVGHQEHSDRPEDALQSVVALKAGDVVVVGTDGLFDNLSEEDAVQIAGEVRKQLEGKCAGEVARRLANELGRRAFQNSMDKWIETPYSKAATDAFDMVYSGGKKDDITIIVSVVS</sequence>
<dbReference type="InterPro" id="IPR036392">
    <property type="entry name" value="PLAT/LH2_dom_sf"/>
</dbReference>
<keyword evidence="2" id="KW-0460">Magnesium</keyword>
<dbReference type="Gene3D" id="3.60.40.10">
    <property type="entry name" value="PPM-type phosphatase domain"/>
    <property type="match status" value="1"/>
</dbReference>
<dbReference type="InterPro" id="IPR001932">
    <property type="entry name" value="PPM-type_phosphatase-like_dom"/>
</dbReference>
<evidence type="ECO:0000256" key="2">
    <source>
        <dbReference type="RuleBase" id="RU366020"/>
    </source>
</evidence>
<dbReference type="SMART" id="SM00332">
    <property type="entry name" value="PP2Cc"/>
    <property type="match status" value="1"/>
</dbReference>
<dbReference type="InterPro" id="IPR039123">
    <property type="entry name" value="PPTC7"/>
</dbReference>
<dbReference type="EC" id="3.1.3.16" evidence="2"/>
<evidence type="ECO:0000313" key="7">
    <source>
        <dbReference type="Proteomes" id="UP001472866"/>
    </source>
</evidence>
<comment type="caution">
    <text evidence="1">Lacks conserved residue(s) required for the propagation of feature annotation.</text>
</comment>
<keyword evidence="2" id="KW-0378">Hydrolase</keyword>
<feature type="region of interest" description="Disordered" evidence="3">
    <location>
        <begin position="29"/>
        <end position="56"/>
    </location>
</feature>
<comment type="cofactor">
    <cofactor evidence="2">
        <name>Mn(2+)</name>
        <dbReference type="ChEBI" id="CHEBI:29035"/>
    </cofactor>
</comment>
<feature type="compositionally biased region" description="Low complexity" evidence="3">
    <location>
        <begin position="29"/>
        <end position="52"/>
    </location>
</feature>
<evidence type="ECO:0000313" key="6">
    <source>
        <dbReference type="EMBL" id="WZN60632.1"/>
    </source>
</evidence>
<comment type="similarity">
    <text evidence="2">Belongs to the PP2C family.</text>
</comment>
<dbReference type="SMART" id="SM00331">
    <property type="entry name" value="PP2C_SIG"/>
    <property type="match status" value="1"/>
</dbReference>
<accession>A0AAX4P427</accession>
<feature type="domain" description="PLAT" evidence="4">
    <location>
        <begin position="132"/>
        <end position="267"/>
    </location>
</feature>
<comment type="cofactor">
    <cofactor evidence="2">
        <name>Mg(2+)</name>
        <dbReference type="ChEBI" id="CHEBI:18420"/>
    </cofactor>
</comment>
<reference evidence="6 7" key="1">
    <citation type="submission" date="2024-03" db="EMBL/GenBank/DDBJ databases">
        <title>Complete genome sequence of the green alga Chloropicon roscoffensis RCC1871.</title>
        <authorList>
            <person name="Lemieux C."/>
            <person name="Pombert J.-F."/>
            <person name="Otis C."/>
            <person name="Turmel M."/>
        </authorList>
    </citation>
    <scope>NUCLEOTIDE SEQUENCE [LARGE SCALE GENOMIC DNA]</scope>
    <source>
        <strain evidence="6 7">RCC1871</strain>
    </source>
</reference>
<proteinExistence type="inferred from homology"/>
<dbReference type="CDD" id="cd00143">
    <property type="entry name" value="PP2Cc"/>
    <property type="match status" value="1"/>
</dbReference>
<comment type="catalytic activity">
    <reaction evidence="2">
        <text>O-phospho-L-threonyl-[protein] + H2O = L-threonyl-[protein] + phosphate</text>
        <dbReference type="Rhea" id="RHEA:47004"/>
        <dbReference type="Rhea" id="RHEA-COMP:11060"/>
        <dbReference type="Rhea" id="RHEA-COMP:11605"/>
        <dbReference type="ChEBI" id="CHEBI:15377"/>
        <dbReference type="ChEBI" id="CHEBI:30013"/>
        <dbReference type="ChEBI" id="CHEBI:43474"/>
        <dbReference type="ChEBI" id="CHEBI:61977"/>
        <dbReference type="EC" id="3.1.3.16"/>
    </reaction>
</comment>
<evidence type="ECO:0000259" key="4">
    <source>
        <dbReference type="PROSITE" id="PS50095"/>
    </source>
</evidence>